<evidence type="ECO:0000256" key="1">
    <source>
        <dbReference type="SAM" id="MobiDB-lite"/>
    </source>
</evidence>
<dbReference type="AlphaFoldDB" id="A0A061B6G7"/>
<sequence length="209" mass="23742">MDQNDLESLLATLRQAQDSHPGTPAHPAQPAQLHHSSEGAPSQHELNSLLTTLSALPDAGTHSHSQSPAPPAPAHPLNSRTKDLSQLTFQEAVPRVNALAMDPHFLEQVEQLWDEQRTFELRLKDERNRYERELRQSGVSPVIKSQRLREWDRRLLVRWAQLQGEQQEKLRALGVPTFQQTTDPTLLKRQERVIDVLVGFLEDRAEDGQ</sequence>
<dbReference type="OrthoDB" id="21617at2759"/>
<reference evidence="2" key="1">
    <citation type="journal article" date="2014" name="Genome Announc.">
        <title>Draft genome sequence of Rhodosporidium toruloides CECT1137, an oleaginous yeast of biotechnological interest.</title>
        <authorList>
            <person name="Morin N."/>
            <person name="Calcas X."/>
            <person name="Devillers H."/>
            <person name="Durrens P."/>
            <person name="Sherman D.J."/>
            <person name="Nicaud J.-M."/>
            <person name="Neuveglise C."/>
        </authorList>
    </citation>
    <scope>NUCLEOTIDE SEQUENCE</scope>
    <source>
        <strain evidence="2">CECT1137</strain>
    </source>
</reference>
<feature type="region of interest" description="Disordered" evidence="1">
    <location>
        <begin position="57"/>
        <end position="79"/>
    </location>
</feature>
<organism evidence="2">
    <name type="scientific">Rhodotorula toruloides</name>
    <name type="common">Yeast</name>
    <name type="synonym">Rhodosporidium toruloides</name>
    <dbReference type="NCBI Taxonomy" id="5286"/>
    <lineage>
        <taxon>Eukaryota</taxon>
        <taxon>Fungi</taxon>
        <taxon>Dikarya</taxon>
        <taxon>Basidiomycota</taxon>
        <taxon>Pucciniomycotina</taxon>
        <taxon>Microbotryomycetes</taxon>
        <taxon>Sporidiobolales</taxon>
        <taxon>Sporidiobolaceae</taxon>
        <taxon>Rhodotorula</taxon>
    </lineage>
</organism>
<evidence type="ECO:0000313" key="2">
    <source>
        <dbReference type="EMBL" id="CDR45516.1"/>
    </source>
</evidence>
<accession>A0A061B6G7</accession>
<feature type="region of interest" description="Disordered" evidence="1">
    <location>
        <begin position="1"/>
        <end position="45"/>
    </location>
</feature>
<protein>
    <submittedName>
        <fullName evidence="2">RHTO0S11e01310g1_1</fullName>
    </submittedName>
</protein>
<gene>
    <name evidence="2" type="ORF">RHTO0S_11e01310g</name>
</gene>
<dbReference type="EMBL" id="LK052946">
    <property type="protein sequence ID" value="CDR45516.1"/>
    <property type="molecule type" value="Genomic_DNA"/>
</dbReference>
<proteinExistence type="predicted"/>
<name>A0A061B6G7_RHOTO</name>